<keyword evidence="5" id="KW-0238">DNA-binding</keyword>
<dbReference type="InterPro" id="IPR036770">
    <property type="entry name" value="Ankyrin_rpt-contain_sf"/>
</dbReference>
<feature type="repeat" description="ANK" evidence="6">
    <location>
        <begin position="112"/>
        <end position="147"/>
    </location>
</feature>
<dbReference type="Pfam" id="PF00642">
    <property type="entry name" value="zf-CCCH"/>
    <property type="match status" value="1"/>
</dbReference>
<gene>
    <name evidence="10" type="ORF">Adt_11627</name>
</gene>
<dbReference type="Gene3D" id="3.30.1370.210">
    <property type="match status" value="1"/>
</dbReference>
<dbReference type="InterPro" id="IPR000571">
    <property type="entry name" value="Znf_CCCH"/>
</dbReference>
<feature type="domain" description="C3H1-type" evidence="9">
    <location>
        <begin position="269"/>
        <end position="291"/>
    </location>
</feature>
<dbReference type="GO" id="GO:0006355">
    <property type="term" value="P:regulation of DNA-templated transcription"/>
    <property type="evidence" value="ECO:0007669"/>
    <property type="project" value="UniProtKB-ARBA"/>
</dbReference>
<evidence type="ECO:0000256" key="4">
    <source>
        <dbReference type="ARBA" id="ARBA00022833"/>
    </source>
</evidence>
<dbReference type="Pfam" id="PF12796">
    <property type="entry name" value="Ank_2"/>
    <property type="match status" value="1"/>
</dbReference>
<dbReference type="SUPFAM" id="SSF48403">
    <property type="entry name" value="Ankyrin repeat"/>
    <property type="match status" value="1"/>
</dbReference>
<proteinExistence type="predicted"/>
<evidence type="ECO:0000313" key="11">
    <source>
        <dbReference type="Proteomes" id="UP001604336"/>
    </source>
</evidence>
<dbReference type="PANTHER" id="PTHR14493">
    <property type="entry name" value="UNKEMPT FAMILY MEMBER"/>
    <property type="match status" value="1"/>
</dbReference>
<evidence type="ECO:0000256" key="8">
    <source>
        <dbReference type="SAM" id="MobiDB-lite"/>
    </source>
</evidence>
<keyword evidence="3 7" id="KW-0863">Zinc-finger</keyword>
<protein>
    <submittedName>
        <fullName evidence="10">Zinc finger CCCH domain-containing protein 29</fullName>
    </submittedName>
</protein>
<dbReference type="SMART" id="SM00248">
    <property type="entry name" value="ANK"/>
    <property type="match status" value="2"/>
</dbReference>
<dbReference type="Gene3D" id="1.25.40.20">
    <property type="entry name" value="Ankyrin repeat-containing domain"/>
    <property type="match status" value="1"/>
</dbReference>
<dbReference type="InterPro" id="IPR057444">
    <property type="entry name" value="Znf-CCCH_AtC3H23-like"/>
</dbReference>
<feature type="region of interest" description="Disordered" evidence="8">
    <location>
        <begin position="179"/>
        <end position="204"/>
    </location>
</feature>
<dbReference type="GO" id="GO:0008270">
    <property type="term" value="F:zinc ion binding"/>
    <property type="evidence" value="ECO:0007669"/>
    <property type="project" value="UniProtKB-KW"/>
</dbReference>
<name>A0ABD1UND6_9LAMI</name>
<dbReference type="PROSITE" id="PS50103">
    <property type="entry name" value="ZF_C3H1"/>
    <property type="match status" value="1"/>
</dbReference>
<feature type="zinc finger region" description="C3H1-type" evidence="7">
    <location>
        <begin position="269"/>
        <end position="291"/>
    </location>
</feature>
<evidence type="ECO:0000256" key="7">
    <source>
        <dbReference type="PROSITE-ProRule" id="PRU00723"/>
    </source>
</evidence>
<dbReference type="InterPro" id="IPR045234">
    <property type="entry name" value="Unkempt-like"/>
</dbReference>
<comment type="caution">
    <text evidence="10">The sequence shown here is derived from an EMBL/GenBank/DDBJ whole genome shotgun (WGS) entry which is preliminary data.</text>
</comment>
<dbReference type="PROSITE" id="PS50297">
    <property type="entry name" value="ANK_REP_REGION"/>
    <property type="match status" value="1"/>
</dbReference>
<dbReference type="AlphaFoldDB" id="A0ABD1UND6"/>
<evidence type="ECO:0000256" key="1">
    <source>
        <dbReference type="ARBA" id="ARBA00022723"/>
    </source>
</evidence>
<evidence type="ECO:0000256" key="6">
    <source>
        <dbReference type="PROSITE-ProRule" id="PRU00023"/>
    </source>
</evidence>
<evidence type="ECO:0000256" key="3">
    <source>
        <dbReference type="ARBA" id="ARBA00022771"/>
    </source>
</evidence>
<feature type="compositionally biased region" description="Polar residues" evidence="8">
    <location>
        <begin position="556"/>
        <end position="575"/>
    </location>
</feature>
<keyword evidence="1 7" id="KW-0479">Metal-binding</keyword>
<evidence type="ECO:0000256" key="2">
    <source>
        <dbReference type="ARBA" id="ARBA00022737"/>
    </source>
</evidence>
<dbReference type="GO" id="GO:0003677">
    <property type="term" value="F:DNA binding"/>
    <property type="evidence" value="ECO:0007669"/>
    <property type="project" value="UniProtKB-KW"/>
</dbReference>
<dbReference type="SMART" id="SM00356">
    <property type="entry name" value="ZnF_C3H1"/>
    <property type="match status" value="2"/>
</dbReference>
<dbReference type="Pfam" id="PF25512">
    <property type="entry name" value="zf-CCCH_AtC3H23"/>
    <property type="match status" value="1"/>
</dbReference>
<dbReference type="InterPro" id="IPR002110">
    <property type="entry name" value="Ankyrin_rpt"/>
</dbReference>
<keyword evidence="2" id="KW-0677">Repeat</keyword>
<organism evidence="10 11">
    <name type="scientific">Abeliophyllum distichum</name>
    <dbReference type="NCBI Taxonomy" id="126358"/>
    <lineage>
        <taxon>Eukaryota</taxon>
        <taxon>Viridiplantae</taxon>
        <taxon>Streptophyta</taxon>
        <taxon>Embryophyta</taxon>
        <taxon>Tracheophyta</taxon>
        <taxon>Spermatophyta</taxon>
        <taxon>Magnoliopsida</taxon>
        <taxon>eudicotyledons</taxon>
        <taxon>Gunneridae</taxon>
        <taxon>Pentapetalae</taxon>
        <taxon>asterids</taxon>
        <taxon>lamiids</taxon>
        <taxon>Lamiales</taxon>
        <taxon>Oleaceae</taxon>
        <taxon>Forsythieae</taxon>
        <taxon>Abeliophyllum</taxon>
    </lineage>
</organism>
<evidence type="ECO:0000256" key="5">
    <source>
        <dbReference type="ARBA" id="ARBA00023125"/>
    </source>
</evidence>
<accession>A0ABD1UND6</accession>
<dbReference type="EMBL" id="JBFOLK010000003">
    <property type="protein sequence ID" value="KAL2526573.1"/>
    <property type="molecule type" value="Genomic_DNA"/>
</dbReference>
<feature type="compositionally biased region" description="Basic and acidic residues" evidence="8">
    <location>
        <begin position="195"/>
        <end position="204"/>
    </location>
</feature>
<dbReference type="FunFam" id="3.30.1370.210:FF:000009">
    <property type="entry name" value="Zinc finger CCCH domain-containing protein 66"/>
    <property type="match status" value="1"/>
</dbReference>
<dbReference type="Proteomes" id="UP001604336">
    <property type="component" value="Unassembled WGS sequence"/>
</dbReference>
<evidence type="ECO:0000313" key="10">
    <source>
        <dbReference type="EMBL" id="KAL2526573.1"/>
    </source>
</evidence>
<keyword evidence="6" id="KW-0040">ANK repeat</keyword>
<dbReference type="PROSITE" id="PS50088">
    <property type="entry name" value="ANK_REPEAT"/>
    <property type="match status" value="1"/>
</dbReference>
<sequence length="672" mass="73493">MCSGSKSKIHPFDLEMEAEFQENKGRVVFRNCSKLLELAATDDLGGFIFEVEERGRNIDEVSFWYGRSFGSKKMGFEKRTPVMIASLYGNTEVLKYILGTGKVDVNRSCGSDGATALHCAAAGGSWSSVEVVKLLIDASANFSAVDANGKKPGDLITPCIKSSCNSKRKTLEMLLNGLSVEAGDQEEEQGNRNPTAEKEGSEKKEYPIDISLPDINNGMYGTDEFRMYSFKVKPCSRAYSHDWTECPFVHPGENARRRDPRKYHYTCVPCPEFKKGTCAKGDACEYAHGVFESWLHPAQYRTRLCKDETGCSRKVCFFAHKPEELRPLYASTGSAMPSPKSVSANSMDLTTLSPLSLGSSSLMLPNTSTPPMSPSVTCSSPMGGSLWQNKVNHSLPTLQLPGSRLKTALSARDMELDMDLLGLEKIRTHHQQRQQLVDEMSSLSSQYSRIGDLKPTNLDDIFGSLDPSLLSQMQCLSPNVNNATTSQLQSPTGLQVRQNVNQLRASYPSNLSSSPARKPSTFGFDSSAAVAAAVMNSRSSAFAKRSQSFIDRGGINQRSSLSGAANSPTAMSSKLSDWGSPDGKLDWGFNGDEVNKLRKSASFGFRSNTSATTAMTPSNMNEPDVSWVNSLVKDVPSASPGLYSPDQNHGGVHDMMPHWVDQFYLEQEQVVA</sequence>
<keyword evidence="4 7" id="KW-0862">Zinc</keyword>
<feature type="region of interest" description="Disordered" evidence="8">
    <location>
        <begin position="554"/>
        <end position="577"/>
    </location>
</feature>
<dbReference type="PANTHER" id="PTHR14493:SF86">
    <property type="entry name" value="ZINC FINGER CCCH DOMAIN-CONTAINING PROTEIN 47"/>
    <property type="match status" value="1"/>
</dbReference>
<reference evidence="11" key="1">
    <citation type="submission" date="2024-07" db="EMBL/GenBank/DDBJ databases">
        <title>Two chromosome-level genome assemblies of Korean endemic species Abeliophyllum distichum and Forsythia ovata (Oleaceae).</title>
        <authorList>
            <person name="Jang H."/>
        </authorList>
    </citation>
    <scope>NUCLEOTIDE SEQUENCE [LARGE SCALE GENOMIC DNA]</scope>
</reference>
<keyword evidence="11" id="KW-1185">Reference proteome</keyword>
<evidence type="ECO:0000259" key="9">
    <source>
        <dbReference type="PROSITE" id="PS50103"/>
    </source>
</evidence>